<dbReference type="InterPro" id="IPR034122">
    <property type="entry name" value="Retropepsin-like_bacterial"/>
</dbReference>
<proteinExistence type="predicted"/>
<feature type="chain" id="PRO_5045912843" evidence="1">
    <location>
        <begin position="22"/>
        <end position="350"/>
    </location>
</feature>
<sequence>MTPRLFVTALTVLLAPLALLANEPADNVDFKPNVPDASSAPAIVPPLLDSPLLMPPPSGVEELVVEAPEPRYVAPTLRDRIGRVWAPVYINGKGPFRLVLDTGANSTAVVPSLARQLGLSNESRTVKLLGATGSAVVPIIKVDSIEVGDLWLGQRQVAVVPDVFGGAEGVLGADGLGDKQIRIDFKNDEISIIRSTGPFRSLGFSRVPVKLRHGHLLMFDVRLAGVRTRATLDTGAQATIGNKSLQAALAKKSQGVTNAVIGVTLDVQHGETLFAPAVDIGDISIRGMRVTFGDMYLFDAWKMSGEPALVIGMDIIGLLDTLVIDYKRRELHLKPRRASDRQTLTDRMSN</sequence>
<gene>
    <name evidence="2" type="ORF">JM946_07915</name>
</gene>
<organism evidence="2 3">
    <name type="scientific">Steroidobacter gossypii</name>
    <dbReference type="NCBI Taxonomy" id="2805490"/>
    <lineage>
        <taxon>Bacteria</taxon>
        <taxon>Pseudomonadati</taxon>
        <taxon>Pseudomonadota</taxon>
        <taxon>Gammaproteobacteria</taxon>
        <taxon>Steroidobacterales</taxon>
        <taxon>Steroidobacteraceae</taxon>
        <taxon>Steroidobacter</taxon>
    </lineage>
</organism>
<reference evidence="2 3" key="1">
    <citation type="journal article" date="2021" name="Int. J. Syst. Evol. Microbiol.">
        <title>Steroidobacter gossypii sp. nov., isolated from soil of cotton cropping field.</title>
        <authorList>
            <person name="Huang R."/>
            <person name="Yang S."/>
            <person name="Zhen C."/>
            <person name="Liu W."/>
        </authorList>
    </citation>
    <scope>NUCLEOTIDE SEQUENCE [LARGE SCALE GENOMIC DNA]</scope>
    <source>
        <strain evidence="2 3">S1-65</strain>
    </source>
</reference>
<comment type="caution">
    <text evidence="2">The sequence shown here is derived from an EMBL/GenBank/DDBJ whole genome shotgun (WGS) entry which is preliminary data.</text>
</comment>
<feature type="signal peptide" evidence="1">
    <location>
        <begin position="1"/>
        <end position="21"/>
    </location>
</feature>
<protein>
    <submittedName>
        <fullName evidence="2">Aspartyl protease family protein</fullName>
    </submittedName>
</protein>
<dbReference type="Proteomes" id="UP000661077">
    <property type="component" value="Unassembled WGS sequence"/>
</dbReference>
<keyword evidence="2" id="KW-0378">Hydrolase</keyword>
<evidence type="ECO:0000313" key="2">
    <source>
        <dbReference type="EMBL" id="MBM0104668.1"/>
    </source>
</evidence>
<dbReference type="SUPFAM" id="SSF50630">
    <property type="entry name" value="Acid proteases"/>
    <property type="match status" value="2"/>
</dbReference>
<dbReference type="InterPro" id="IPR021109">
    <property type="entry name" value="Peptidase_aspartic_dom_sf"/>
</dbReference>
<keyword evidence="3" id="KW-1185">Reference proteome</keyword>
<dbReference type="CDD" id="cd05483">
    <property type="entry name" value="retropepsin_like_bacteria"/>
    <property type="match status" value="1"/>
</dbReference>
<dbReference type="Gene3D" id="2.40.70.10">
    <property type="entry name" value="Acid Proteases"/>
    <property type="match status" value="2"/>
</dbReference>
<keyword evidence="2" id="KW-0645">Protease</keyword>
<dbReference type="EMBL" id="JAEVLS010000002">
    <property type="protein sequence ID" value="MBM0104668.1"/>
    <property type="molecule type" value="Genomic_DNA"/>
</dbReference>
<evidence type="ECO:0000313" key="3">
    <source>
        <dbReference type="Proteomes" id="UP000661077"/>
    </source>
</evidence>
<keyword evidence="1" id="KW-0732">Signal</keyword>
<name>A0ABS1WUM3_9GAMM</name>
<dbReference type="Pfam" id="PF13650">
    <property type="entry name" value="Asp_protease_2"/>
    <property type="match status" value="2"/>
</dbReference>
<evidence type="ECO:0000256" key="1">
    <source>
        <dbReference type="SAM" id="SignalP"/>
    </source>
</evidence>
<dbReference type="GO" id="GO:0008233">
    <property type="term" value="F:peptidase activity"/>
    <property type="evidence" value="ECO:0007669"/>
    <property type="project" value="UniProtKB-KW"/>
</dbReference>
<dbReference type="GO" id="GO:0006508">
    <property type="term" value="P:proteolysis"/>
    <property type="evidence" value="ECO:0007669"/>
    <property type="project" value="UniProtKB-KW"/>
</dbReference>
<accession>A0ABS1WUM3</accession>
<dbReference type="RefSeq" id="WP_203166662.1">
    <property type="nucleotide sequence ID" value="NZ_JAEVLS010000002.1"/>
</dbReference>